<feature type="domain" description="Sema" evidence="2">
    <location>
        <begin position="1"/>
        <end position="60"/>
    </location>
</feature>
<organism evidence="3 4">
    <name type="scientific">Didymodactylos carnosus</name>
    <dbReference type="NCBI Taxonomy" id="1234261"/>
    <lineage>
        <taxon>Eukaryota</taxon>
        <taxon>Metazoa</taxon>
        <taxon>Spiralia</taxon>
        <taxon>Gnathifera</taxon>
        <taxon>Rotifera</taxon>
        <taxon>Eurotatoria</taxon>
        <taxon>Bdelloidea</taxon>
        <taxon>Philodinida</taxon>
        <taxon>Philodinidae</taxon>
        <taxon>Didymodactylos</taxon>
    </lineage>
</organism>
<feature type="non-terminal residue" evidence="3">
    <location>
        <position position="60"/>
    </location>
</feature>
<proteinExistence type="predicted"/>
<comment type="caution">
    <text evidence="1">Lacks conserved residue(s) required for the propagation of feature annotation.</text>
</comment>
<evidence type="ECO:0000313" key="4">
    <source>
        <dbReference type="Proteomes" id="UP000682733"/>
    </source>
</evidence>
<dbReference type="AlphaFoldDB" id="A0A8S2LFF7"/>
<evidence type="ECO:0000256" key="1">
    <source>
        <dbReference type="PROSITE-ProRule" id="PRU00352"/>
    </source>
</evidence>
<name>A0A8S2LFF7_9BILA</name>
<dbReference type="Proteomes" id="UP000682733">
    <property type="component" value="Unassembled WGS sequence"/>
</dbReference>
<dbReference type="Gene3D" id="2.130.10.10">
    <property type="entry name" value="YVTN repeat-like/Quinoprotein amine dehydrogenase"/>
    <property type="match status" value="1"/>
</dbReference>
<feature type="non-terminal residue" evidence="3">
    <location>
        <position position="1"/>
    </location>
</feature>
<dbReference type="InterPro" id="IPR001627">
    <property type="entry name" value="Semap_dom"/>
</dbReference>
<comment type="caution">
    <text evidence="3">The sequence shown here is derived from an EMBL/GenBank/DDBJ whole genome shotgun (WGS) entry which is preliminary data.</text>
</comment>
<evidence type="ECO:0000313" key="3">
    <source>
        <dbReference type="EMBL" id="CAF3888252.1"/>
    </source>
</evidence>
<accession>A0A8S2LFF7</accession>
<dbReference type="PROSITE" id="PS51004">
    <property type="entry name" value="SEMA"/>
    <property type="match status" value="1"/>
</dbReference>
<reference evidence="3" key="1">
    <citation type="submission" date="2021-02" db="EMBL/GenBank/DDBJ databases">
        <authorList>
            <person name="Nowell W R."/>
        </authorList>
    </citation>
    <scope>NUCLEOTIDE SEQUENCE</scope>
</reference>
<evidence type="ECO:0000259" key="2">
    <source>
        <dbReference type="PROSITE" id="PS51004"/>
    </source>
</evidence>
<gene>
    <name evidence="3" type="ORF">TMI583_LOCUS20252</name>
</gene>
<dbReference type="SUPFAM" id="SSF101912">
    <property type="entry name" value="Sema domain"/>
    <property type="match status" value="1"/>
</dbReference>
<dbReference type="EMBL" id="CAJOBA010015569">
    <property type="protein sequence ID" value="CAF3888252.1"/>
    <property type="molecule type" value="Genomic_DNA"/>
</dbReference>
<dbReference type="InterPro" id="IPR015943">
    <property type="entry name" value="WD40/YVTN_repeat-like_dom_sf"/>
</dbReference>
<sequence>YELKLGPHLDNPQCRLTKQCQLSREQQELTDYHFKLFKIVPKQNYLLICGTLYQGTCSAV</sequence>
<protein>
    <recommendedName>
        <fullName evidence="2">Sema domain-containing protein</fullName>
    </recommendedName>
</protein>
<dbReference type="InterPro" id="IPR036352">
    <property type="entry name" value="Semap_dom_sf"/>
</dbReference>